<organism evidence="1">
    <name type="scientific">Arundo donax</name>
    <name type="common">Giant reed</name>
    <name type="synonym">Donax arundinaceus</name>
    <dbReference type="NCBI Taxonomy" id="35708"/>
    <lineage>
        <taxon>Eukaryota</taxon>
        <taxon>Viridiplantae</taxon>
        <taxon>Streptophyta</taxon>
        <taxon>Embryophyta</taxon>
        <taxon>Tracheophyta</taxon>
        <taxon>Spermatophyta</taxon>
        <taxon>Magnoliopsida</taxon>
        <taxon>Liliopsida</taxon>
        <taxon>Poales</taxon>
        <taxon>Poaceae</taxon>
        <taxon>PACMAD clade</taxon>
        <taxon>Arundinoideae</taxon>
        <taxon>Arundineae</taxon>
        <taxon>Arundo</taxon>
    </lineage>
</organism>
<reference evidence="1" key="1">
    <citation type="submission" date="2014-09" db="EMBL/GenBank/DDBJ databases">
        <authorList>
            <person name="Magalhaes I.L.F."/>
            <person name="Oliveira U."/>
            <person name="Santos F.R."/>
            <person name="Vidigal T.H.D.A."/>
            <person name="Brescovit A.D."/>
            <person name="Santos A.J."/>
        </authorList>
    </citation>
    <scope>NUCLEOTIDE SEQUENCE</scope>
    <source>
        <tissue evidence="1">Shoot tissue taken approximately 20 cm above the soil surface</tissue>
    </source>
</reference>
<dbReference type="AlphaFoldDB" id="A0A0A9FM07"/>
<protein>
    <submittedName>
        <fullName evidence="1">Uncharacterized protein</fullName>
    </submittedName>
</protein>
<sequence>MQLQKMDVAIVKYLQAHDKYANCYLMVHQHFDISTNQSWMLAVQVYCQVEQTVT</sequence>
<dbReference type="EMBL" id="GBRH01188573">
    <property type="protein sequence ID" value="JAE09323.1"/>
    <property type="molecule type" value="Transcribed_RNA"/>
</dbReference>
<evidence type="ECO:0000313" key="1">
    <source>
        <dbReference type="EMBL" id="JAE09323.1"/>
    </source>
</evidence>
<reference evidence="1" key="2">
    <citation type="journal article" date="2015" name="Data Brief">
        <title>Shoot transcriptome of the giant reed, Arundo donax.</title>
        <authorList>
            <person name="Barrero R.A."/>
            <person name="Guerrero F.D."/>
            <person name="Moolhuijzen P."/>
            <person name="Goolsby J.A."/>
            <person name="Tidwell J."/>
            <person name="Bellgard S.E."/>
            <person name="Bellgard M.I."/>
        </authorList>
    </citation>
    <scope>NUCLEOTIDE SEQUENCE</scope>
    <source>
        <tissue evidence="1">Shoot tissue taken approximately 20 cm above the soil surface</tissue>
    </source>
</reference>
<accession>A0A0A9FM07</accession>
<proteinExistence type="predicted"/>
<name>A0A0A9FM07_ARUDO</name>